<keyword evidence="6" id="KW-0472">Membrane</keyword>
<dbReference type="Gene3D" id="3.30.420.270">
    <property type="match status" value="1"/>
</dbReference>
<evidence type="ECO:0000256" key="2">
    <source>
        <dbReference type="ARBA" id="ARBA00005811"/>
    </source>
</evidence>
<dbReference type="EMBL" id="SMFP01000005">
    <property type="protein sequence ID" value="TDE38290.1"/>
    <property type="molecule type" value="Genomic_DNA"/>
</dbReference>
<dbReference type="AlphaFoldDB" id="A0A4R5EU35"/>
<comment type="subcellular location">
    <subcellularLocation>
        <location evidence="1">Cell membrane</location>
        <topology evidence="1">Single-pass membrane protein</topology>
    </subcellularLocation>
    <subcellularLocation>
        <location evidence="7">Cell membrane</location>
        <topology evidence="7">Single-pass type II membrane protein</topology>
    </subcellularLocation>
</comment>
<dbReference type="GO" id="GO:0022857">
    <property type="term" value="F:transmembrane transporter activity"/>
    <property type="evidence" value="ECO:0007669"/>
    <property type="project" value="InterPro"/>
</dbReference>
<dbReference type="RefSeq" id="WP_132828627.1">
    <property type="nucleotide sequence ID" value="NZ_SMFP01000005.1"/>
</dbReference>
<evidence type="ECO:0000256" key="7">
    <source>
        <dbReference type="RuleBase" id="RU003879"/>
    </source>
</evidence>
<keyword evidence="9" id="KW-1185">Reference proteome</keyword>
<dbReference type="Pfam" id="PF02472">
    <property type="entry name" value="ExbD"/>
    <property type="match status" value="1"/>
</dbReference>
<keyword evidence="7" id="KW-0813">Transport</keyword>
<evidence type="ECO:0000256" key="3">
    <source>
        <dbReference type="ARBA" id="ARBA00022475"/>
    </source>
</evidence>
<comment type="caution">
    <text evidence="8">The sequence shown here is derived from an EMBL/GenBank/DDBJ whole genome shotgun (WGS) entry which is preliminary data.</text>
</comment>
<evidence type="ECO:0000256" key="4">
    <source>
        <dbReference type="ARBA" id="ARBA00022692"/>
    </source>
</evidence>
<comment type="similarity">
    <text evidence="2 7">Belongs to the ExbD/TolR family.</text>
</comment>
<dbReference type="InterPro" id="IPR003400">
    <property type="entry name" value="ExbD"/>
</dbReference>
<keyword evidence="7" id="KW-0653">Protein transport</keyword>
<reference evidence="8 9" key="1">
    <citation type="submission" date="2019-03" db="EMBL/GenBank/DDBJ databases">
        <authorList>
            <person name="Zhang S."/>
        </authorList>
    </citation>
    <scope>NUCLEOTIDE SEQUENCE [LARGE SCALE GENOMIC DNA]</scope>
    <source>
        <strain evidence="8 9">S4J41</strain>
    </source>
</reference>
<name>A0A4R5EU35_9RHOB</name>
<sequence>MLLAPPRRSPPRESVVPMINVVFLLLVFFLMTSQIAPPDPVEVAPPISVGGAPVDHGTRLFVGADGVARLDGISGDAALAALAARDPAAGPVILAADAEVPAATIARLMAQLAGLGLARVEMSVQP</sequence>
<protein>
    <submittedName>
        <fullName evidence="8">Biopolymer transporter ExbD</fullName>
    </submittedName>
</protein>
<gene>
    <name evidence="8" type="ORF">E1B25_09180</name>
</gene>
<keyword evidence="3" id="KW-1003">Cell membrane</keyword>
<evidence type="ECO:0000256" key="6">
    <source>
        <dbReference type="ARBA" id="ARBA00023136"/>
    </source>
</evidence>
<keyword evidence="4 7" id="KW-0812">Transmembrane</keyword>
<keyword evidence="5" id="KW-1133">Transmembrane helix</keyword>
<evidence type="ECO:0000313" key="9">
    <source>
        <dbReference type="Proteomes" id="UP000294662"/>
    </source>
</evidence>
<proteinExistence type="inferred from homology"/>
<dbReference type="OrthoDB" id="8479787at2"/>
<dbReference type="GO" id="GO:0005886">
    <property type="term" value="C:plasma membrane"/>
    <property type="evidence" value="ECO:0007669"/>
    <property type="project" value="UniProtKB-SubCell"/>
</dbReference>
<evidence type="ECO:0000256" key="5">
    <source>
        <dbReference type="ARBA" id="ARBA00022989"/>
    </source>
</evidence>
<dbReference type="GO" id="GO:0015031">
    <property type="term" value="P:protein transport"/>
    <property type="evidence" value="ECO:0007669"/>
    <property type="project" value="UniProtKB-KW"/>
</dbReference>
<evidence type="ECO:0000313" key="8">
    <source>
        <dbReference type="EMBL" id="TDE38290.1"/>
    </source>
</evidence>
<dbReference type="Proteomes" id="UP000294662">
    <property type="component" value="Unassembled WGS sequence"/>
</dbReference>
<organism evidence="8 9">
    <name type="scientific">Antarcticimicrobium sediminis</name>
    <dbReference type="NCBI Taxonomy" id="2546227"/>
    <lineage>
        <taxon>Bacteria</taxon>
        <taxon>Pseudomonadati</taxon>
        <taxon>Pseudomonadota</taxon>
        <taxon>Alphaproteobacteria</taxon>
        <taxon>Rhodobacterales</taxon>
        <taxon>Paracoccaceae</taxon>
        <taxon>Antarcticimicrobium</taxon>
    </lineage>
</organism>
<accession>A0A4R5EU35</accession>
<evidence type="ECO:0000256" key="1">
    <source>
        <dbReference type="ARBA" id="ARBA00004162"/>
    </source>
</evidence>